<dbReference type="HOGENOM" id="CLU_721329_0_0_9"/>
<sequence>MFFFITFFLMSISTSLLKYKEKLLSVIILITAVTVLSILNGARNFNIGTDIGVYGNITFQTASVTNSLYSFWKQSIQIYAGTPEPGYILLNYVISRFTTDPHIFYFILGLVTNGVMAYVTWLYRRQASPVIIYMCYILLFYGTSLNLLRQSVALVFELPMIYFLTKNKKGWAILWGGMAVSFHFSAILLIFPVFLYYLLSKNNHPAKAGLRAFLLSTLFVLFLIPFIRYASFNGLFDSKYMNYVNGAVTSKLSPINAILVRLLPILYMAYAAHVDKNRGRFDPLLMLCLVMSFIDIMLVPILVQSQAMSRLGLYFGIMRIIGIPMSINRVKSFWGRFFSTLFILVFMVIIWYLQNVIQGNNDIFPFSGIWWSDN</sequence>
<dbReference type="eggNOG" id="ENOG5032UVS">
    <property type="taxonomic scope" value="Bacteria"/>
</dbReference>
<accession>G2KUW4</accession>
<dbReference type="InterPro" id="IPR049458">
    <property type="entry name" value="EpsG-like"/>
</dbReference>
<dbReference type="AlphaFoldDB" id="G2KUW4"/>
<proteinExistence type="predicted"/>
<dbReference type="KEGG" id="lsn:LSA_01590"/>
<feature type="transmembrane region" description="Helical" evidence="1">
    <location>
        <begin position="284"/>
        <end position="303"/>
    </location>
</feature>
<dbReference type="Proteomes" id="UP000001285">
    <property type="component" value="Chromosome"/>
</dbReference>
<name>G2KUW4_FRUST</name>
<feature type="transmembrane region" description="Helical" evidence="1">
    <location>
        <begin position="252"/>
        <end position="272"/>
    </location>
</feature>
<feature type="transmembrane region" description="Helical" evidence="1">
    <location>
        <begin position="334"/>
        <end position="353"/>
    </location>
</feature>
<evidence type="ECO:0008006" key="4">
    <source>
        <dbReference type="Google" id="ProtNLM"/>
    </source>
</evidence>
<feature type="transmembrane region" description="Helical" evidence="1">
    <location>
        <begin position="103"/>
        <end position="123"/>
    </location>
</feature>
<keyword evidence="1" id="KW-0812">Transmembrane</keyword>
<protein>
    <recommendedName>
        <fullName evidence="4">EpsG family protein</fullName>
    </recommendedName>
</protein>
<dbReference type="Pfam" id="PF14897">
    <property type="entry name" value="EpsG"/>
    <property type="match status" value="1"/>
</dbReference>
<feature type="transmembrane region" description="Helical" evidence="1">
    <location>
        <begin position="172"/>
        <end position="198"/>
    </location>
</feature>
<dbReference type="EMBL" id="CP002461">
    <property type="protein sequence ID" value="AEN98632.1"/>
    <property type="molecule type" value="Genomic_DNA"/>
</dbReference>
<evidence type="ECO:0000313" key="2">
    <source>
        <dbReference type="EMBL" id="AEN98632.1"/>
    </source>
</evidence>
<feature type="transmembrane region" description="Helical" evidence="1">
    <location>
        <begin position="130"/>
        <end position="152"/>
    </location>
</feature>
<evidence type="ECO:0000256" key="1">
    <source>
        <dbReference type="SAM" id="Phobius"/>
    </source>
</evidence>
<feature type="transmembrane region" description="Helical" evidence="1">
    <location>
        <begin position="23"/>
        <end position="41"/>
    </location>
</feature>
<organism evidence="2 3">
    <name type="scientific">Fructilactobacillus sanfranciscensis (strain TMW 1.1304)</name>
    <name type="common">Lactobacillus sanfranciscensis</name>
    <dbReference type="NCBI Taxonomy" id="714313"/>
    <lineage>
        <taxon>Bacteria</taxon>
        <taxon>Bacillati</taxon>
        <taxon>Bacillota</taxon>
        <taxon>Bacilli</taxon>
        <taxon>Lactobacillales</taxon>
        <taxon>Lactobacillaceae</taxon>
        <taxon>Fructilactobacillus</taxon>
    </lineage>
</organism>
<keyword evidence="1" id="KW-0472">Membrane</keyword>
<evidence type="ECO:0000313" key="3">
    <source>
        <dbReference type="Proteomes" id="UP000001285"/>
    </source>
</evidence>
<keyword evidence="3" id="KW-1185">Reference proteome</keyword>
<dbReference type="STRING" id="714313.LSA_01590"/>
<feature type="transmembrane region" description="Helical" evidence="1">
    <location>
        <begin position="210"/>
        <end position="232"/>
    </location>
</feature>
<reference evidence="2 3" key="1">
    <citation type="journal article" date="2011" name="Microb. Cell Fact.">
        <title>Genomic analysis reveals Lactobacillus sanfranciscensis as stable element in traditional sourdoughs.</title>
        <authorList>
            <person name="Vogel R.F."/>
            <person name="Pavlovic M."/>
            <person name="Ehrmann M.A."/>
            <person name="Wiezer A."/>
            <person name="Liesegang H."/>
            <person name="Offschanka S."/>
            <person name="Voget S."/>
            <person name="Angelov A."/>
            <person name="Bocker G."/>
            <person name="Liebl W."/>
        </authorList>
    </citation>
    <scope>NUCLEOTIDE SEQUENCE [LARGE SCALE GENOMIC DNA]</scope>
    <source>
        <strain evidence="2 3">TMW 1.1304</strain>
    </source>
</reference>
<keyword evidence="1" id="KW-1133">Transmembrane helix</keyword>
<gene>
    <name evidence="2" type="ordered locus">LSA_01590</name>
</gene>